<evidence type="ECO:0000256" key="2">
    <source>
        <dbReference type="ARBA" id="ARBA00022525"/>
    </source>
</evidence>
<comment type="subcellular location">
    <subcellularLocation>
        <location evidence="1">Secreted</location>
    </subcellularLocation>
</comment>
<dbReference type="InterPro" id="IPR001343">
    <property type="entry name" value="Hemolysn_Ca-bd"/>
</dbReference>
<dbReference type="PROSITE" id="PS00330">
    <property type="entry name" value="HEMOLYSIN_CALCIUM"/>
    <property type="match status" value="1"/>
</dbReference>
<dbReference type="Pfam" id="PF00353">
    <property type="entry name" value="HemolysinCabind"/>
    <property type="match status" value="2"/>
</dbReference>
<evidence type="ECO:0000256" key="1">
    <source>
        <dbReference type="ARBA" id="ARBA00004613"/>
    </source>
</evidence>
<dbReference type="InterPro" id="IPR018511">
    <property type="entry name" value="Hemolysin-typ_Ca-bd_CS"/>
</dbReference>
<keyword evidence="4" id="KW-1185">Reference proteome</keyword>
<organism evidence="3 4">
    <name type="scientific">Limnohabitans radicicola</name>
    <dbReference type="NCBI Taxonomy" id="2771427"/>
    <lineage>
        <taxon>Bacteria</taxon>
        <taxon>Pseudomonadati</taxon>
        <taxon>Pseudomonadota</taxon>
        <taxon>Betaproteobacteria</taxon>
        <taxon>Burkholderiales</taxon>
        <taxon>Comamonadaceae</taxon>
        <taxon>Limnohabitans</taxon>
    </lineage>
</organism>
<evidence type="ECO:0000313" key="4">
    <source>
        <dbReference type="Proteomes" id="UP000647424"/>
    </source>
</evidence>
<name>A0A927IL95_9BURK</name>
<evidence type="ECO:0000313" key="3">
    <source>
        <dbReference type="EMBL" id="MBD8049687.1"/>
    </source>
</evidence>
<dbReference type="GO" id="GO:0005509">
    <property type="term" value="F:calcium ion binding"/>
    <property type="evidence" value="ECO:0007669"/>
    <property type="project" value="InterPro"/>
</dbReference>
<comment type="caution">
    <text evidence="3">The sequence shown here is derived from an EMBL/GenBank/DDBJ whole genome shotgun (WGS) entry which is preliminary data.</text>
</comment>
<dbReference type="PRINTS" id="PR00313">
    <property type="entry name" value="CABNDNGRPT"/>
</dbReference>
<reference evidence="3" key="1">
    <citation type="submission" date="2020-09" db="EMBL/GenBank/DDBJ databases">
        <title>Genome seq and assembly of Limnohabitants sp.</title>
        <authorList>
            <person name="Chhetri G."/>
        </authorList>
    </citation>
    <scope>NUCLEOTIDE SEQUENCE</scope>
    <source>
        <strain evidence="3">JUR4</strain>
    </source>
</reference>
<protein>
    <recommendedName>
        <fullName evidence="5">Haemolysin-type calcium binding-related domain-containing protein</fullName>
    </recommendedName>
</protein>
<evidence type="ECO:0008006" key="5">
    <source>
        <dbReference type="Google" id="ProtNLM"/>
    </source>
</evidence>
<dbReference type="Proteomes" id="UP000647424">
    <property type="component" value="Unassembled WGS sequence"/>
</dbReference>
<dbReference type="InterPro" id="IPR050557">
    <property type="entry name" value="RTX_toxin/Mannuronan_C5-epim"/>
</dbReference>
<dbReference type="SUPFAM" id="SSF51120">
    <property type="entry name" value="beta-Roll"/>
    <property type="match status" value="2"/>
</dbReference>
<accession>A0A927IL95</accession>
<dbReference type="RefSeq" id="WP_191818139.1">
    <property type="nucleotide sequence ID" value="NZ_JACYFT010000001.1"/>
</dbReference>
<gene>
    <name evidence="3" type="ORF">IC609_03950</name>
</gene>
<dbReference type="GO" id="GO:0005576">
    <property type="term" value="C:extracellular region"/>
    <property type="evidence" value="ECO:0007669"/>
    <property type="project" value="UniProtKB-SubCell"/>
</dbReference>
<dbReference type="AlphaFoldDB" id="A0A927IL95"/>
<dbReference type="EMBL" id="JACYFT010000001">
    <property type="protein sequence ID" value="MBD8049687.1"/>
    <property type="molecule type" value="Genomic_DNA"/>
</dbReference>
<dbReference type="Gene3D" id="2.150.10.10">
    <property type="entry name" value="Serralysin-like metalloprotease, C-terminal"/>
    <property type="match status" value="2"/>
</dbReference>
<dbReference type="PANTHER" id="PTHR38340">
    <property type="entry name" value="S-LAYER PROTEIN"/>
    <property type="match status" value="1"/>
</dbReference>
<sequence length="863" mass="91441">MPTQIYLVNSPSNTQKTLLGTNAKDDYIKLDRSAVTSTFSLQVLSGIHFTVDWQPVYLVSDVLYKTSTLLSLPALNSANAIEAIALIGSTTQVFDGLYKIAKPGDYSLSAEPYLMIGTNDEASTLSGQNNTNSVAIIVGGAGNDQITGSAGSSVLYGMEGNNTLISRGAGFDYIRGFASMNANDTIRVESTLGSHMLQIYMGDPSPKLVYLEKVGADLVGKITNSSGESYSFRVIDQYAGKPLQNLNIYAAPTSTASITASTTGIYLGGDLTEAKITPTARALAIGDSQSNVFDYRLSDRAGANVFGNDGNDIVYSKVGFHAYFYGGGGTDTMVYANNYADYTLKLQTATYAKVTAAGETIQDWLYNAEILQFKDQSIYLMADGTTRTSLDASKGQQVYFGGDGQLITGTGTSSNTINYELPSSNMTVLANTADKKTLLIKTSTGMDLVTNATDFVFTDGSKTLASLLAAQTNIALISTATLNSSDTLPTWAVTGVSAATAVRLAQESQITAIQVTDSTANVTLALDNLNMVASKLTGIALSDSQPMGITGAQLLKDQTVLAKISGSYTTNLPSYNIVNGSPNNDSILGTFGNDYLKGGAGTDQIAGFSGNDLVDGGDGNDTLVLGSSASKYKLDMDASGTVSVQNKTTGDTVSAINIENIKFQDKTISIERQTHSSYADVPESLWHFFIVAFNAAPGVTYMDQLAAAYRYGLTIKQIVDIFTTKPQFTNTYPTTLSTQELAINLVNNIVKDSASAAVKQQAVNDIMDAMNLVHWTVGDVIYQVFGNLATLPQTDASWGRTAKQFANEIAVAKTYTDTLNQSTVNLGTLKSILAPISADTDVSSYNVVVNLIGMALIDSTTLG</sequence>
<keyword evidence="2" id="KW-0964">Secreted</keyword>
<proteinExistence type="predicted"/>
<dbReference type="InterPro" id="IPR011049">
    <property type="entry name" value="Serralysin-like_metalloprot_C"/>
</dbReference>
<dbReference type="PANTHER" id="PTHR38340:SF1">
    <property type="entry name" value="S-LAYER PROTEIN"/>
    <property type="match status" value="1"/>
</dbReference>